<comment type="domain">
    <text evidence="13">The histidine box domains are involved in binding the catalytic metal ions.</text>
</comment>
<dbReference type="OMA" id="RMHHRYS"/>
<evidence type="ECO:0000313" key="16">
    <source>
        <dbReference type="EMBL" id="PRQ21000.1"/>
    </source>
</evidence>
<feature type="transmembrane region" description="Helical" evidence="14">
    <location>
        <begin position="49"/>
        <end position="67"/>
    </location>
</feature>
<accession>A0A2P6PGE7</accession>
<feature type="transmembrane region" description="Helical" evidence="14">
    <location>
        <begin position="21"/>
        <end position="43"/>
    </location>
</feature>
<comment type="subcellular location">
    <subcellularLocation>
        <location evidence="1">Membrane</location>
        <topology evidence="1">Multi-pass membrane protein</topology>
    </subcellularLocation>
</comment>
<name>A0A2P6PGE7_ROSCH</name>
<dbReference type="OrthoDB" id="10260134at2759"/>
<keyword evidence="11 14" id="KW-0472">Membrane</keyword>
<keyword evidence="4 13" id="KW-0444">Lipid biosynthesis</keyword>
<keyword evidence="17" id="KW-1185">Reference proteome</keyword>
<evidence type="ECO:0000256" key="11">
    <source>
        <dbReference type="ARBA" id="ARBA00023136"/>
    </source>
</evidence>
<dbReference type="Gramene" id="PRQ21000">
    <property type="protein sequence ID" value="PRQ21000"/>
    <property type="gene ID" value="RchiOBHm_Chr7g0234331"/>
</dbReference>
<feature type="domain" description="Fatty acid desaturase" evidence="15">
    <location>
        <begin position="45"/>
        <end position="261"/>
    </location>
</feature>
<proteinExistence type="inferred from homology"/>
<evidence type="ECO:0000256" key="7">
    <source>
        <dbReference type="ARBA" id="ARBA00022989"/>
    </source>
</evidence>
<keyword evidence="7 14" id="KW-1133">Transmembrane helix</keyword>
<evidence type="ECO:0000259" key="15">
    <source>
        <dbReference type="Pfam" id="PF00487"/>
    </source>
</evidence>
<keyword evidence="9" id="KW-0408">Iron</keyword>
<dbReference type="AlphaFoldDB" id="A0A2P6PGE7"/>
<comment type="pathway">
    <text evidence="2">Lipid metabolism.</text>
</comment>
<dbReference type="InterPro" id="IPR015876">
    <property type="entry name" value="Acyl-CoA_DS"/>
</dbReference>
<evidence type="ECO:0000256" key="14">
    <source>
        <dbReference type="SAM" id="Phobius"/>
    </source>
</evidence>
<evidence type="ECO:0000256" key="12">
    <source>
        <dbReference type="ARBA" id="ARBA00023160"/>
    </source>
</evidence>
<evidence type="ECO:0000256" key="10">
    <source>
        <dbReference type="ARBA" id="ARBA00023098"/>
    </source>
</evidence>
<evidence type="ECO:0000256" key="6">
    <source>
        <dbReference type="ARBA" id="ARBA00022832"/>
    </source>
</evidence>
<keyword evidence="6" id="KW-0276">Fatty acid metabolism</keyword>
<evidence type="ECO:0000313" key="17">
    <source>
        <dbReference type="Proteomes" id="UP000238479"/>
    </source>
</evidence>
<dbReference type="PANTHER" id="PTHR11351">
    <property type="entry name" value="ACYL-COA DESATURASE"/>
    <property type="match status" value="1"/>
</dbReference>
<keyword evidence="5 13" id="KW-0812">Transmembrane</keyword>
<evidence type="ECO:0000256" key="8">
    <source>
        <dbReference type="ARBA" id="ARBA00023002"/>
    </source>
</evidence>
<gene>
    <name evidence="16" type="ORF">RchiOBHm_Chr7g0234331</name>
</gene>
<dbReference type="GO" id="GO:0016717">
    <property type="term" value="F:oxidoreductase activity, acting on paired donors, with oxidation of a pair of donors resulting in the reduction of molecular oxygen to two molecules of water"/>
    <property type="evidence" value="ECO:0007669"/>
    <property type="project" value="InterPro"/>
</dbReference>
<comment type="cofactor">
    <cofactor evidence="13">
        <name>Fe(2+)</name>
        <dbReference type="ChEBI" id="CHEBI:29033"/>
    </cofactor>
</comment>
<dbReference type="GO" id="GO:0005789">
    <property type="term" value="C:endoplasmic reticulum membrane"/>
    <property type="evidence" value="ECO:0007669"/>
    <property type="project" value="TreeGrafter"/>
</dbReference>
<dbReference type="Pfam" id="PF00487">
    <property type="entry name" value="FA_desaturase"/>
    <property type="match status" value="1"/>
</dbReference>
<protein>
    <submittedName>
        <fullName evidence="16">Putative acyl-CoA desaturase</fullName>
    </submittedName>
</protein>
<evidence type="ECO:0000256" key="3">
    <source>
        <dbReference type="ARBA" id="ARBA00009295"/>
    </source>
</evidence>
<evidence type="ECO:0000256" key="9">
    <source>
        <dbReference type="ARBA" id="ARBA00023004"/>
    </source>
</evidence>
<evidence type="ECO:0000256" key="13">
    <source>
        <dbReference type="RuleBase" id="RU000581"/>
    </source>
</evidence>
<feature type="transmembrane region" description="Helical" evidence="14">
    <location>
        <begin position="186"/>
        <end position="204"/>
    </location>
</feature>
<evidence type="ECO:0000256" key="4">
    <source>
        <dbReference type="ARBA" id="ARBA00022516"/>
    </source>
</evidence>
<dbReference type="EMBL" id="PDCK01000045">
    <property type="protein sequence ID" value="PRQ21000.1"/>
    <property type="molecule type" value="Genomic_DNA"/>
</dbReference>
<evidence type="ECO:0000256" key="2">
    <source>
        <dbReference type="ARBA" id="ARBA00005189"/>
    </source>
</evidence>
<comment type="caution">
    <text evidence="16">The sequence shown here is derived from an EMBL/GenBank/DDBJ whole genome shotgun (WGS) entry which is preliminary data.</text>
</comment>
<keyword evidence="12 13" id="KW-0275">Fatty acid biosynthesis</keyword>
<keyword evidence="8 13" id="KW-0560">Oxidoreductase</keyword>
<evidence type="ECO:0000256" key="5">
    <source>
        <dbReference type="ARBA" id="ARBA00022692"/>
    </source>
</evidence>
<reference evidence="16 17" key="1">
    <citation type="journal article" date="2018" name="Nat. Genet.">
        <title>The Rosa genome provides new insights in the design of modern roses.</title>
        <authorList>
            <person name="Bendahmane M."/>
        </authorList>
    </citation>
    <scope>NUCLEOTIDE SEQUENCE [LARGE SCALE GENOMIC DNA]</scope>
    <source>
        <strain evidence="17">cv. Old Blush</strain>
    </source>
</reference>
<dbReference type="CDD" id="cd03505">
    <property type="entry name" value="Delta9-FADS-like"/>
    <property type="match status" value="1"/>
</dbReference>
<dbReference type="PRINTS" id="PR00075">
    <property type="entry name" value="FACDDSATRASE"/>
</dbReference>
<dbReference type="PANTHER" id="PTHR11351:SF31">
    <property type="entry name" value="DESATURASE 1, ISOFORM A-RELATED"/>
    <property type="match status" value="1"/>
</dbReference>
<dbReference type="Proteomes" id="UP000238479">
    <property type="component" value="Chromosome 7"/>
</dbReference>
<comment type="similarity">
    <text evidence="3 13">Belongs to the fatty acid desaturase type 1 family.</text>
</comment>
<organism evidence="16 17">
    <name type="scientific">Rosa chinensis</name>
    <name type="common">China rose</name>
    <dbReference type="NCBI Taxonomy" id="74649"/>
    <lineage>
        <taxon>Eukaryota</taxon>
        <taxon>Viridiplantae</taxon>
        <taxon>Streptophyta</taxon>
        <taxon>Embryophyta</taxon>
        <taxon>Tracheophyta</taxon>
        <taxon>Spermatophyta</taxon>
        <taxon>Magnoliopsida</taxon>
        <taxon>eudicotyledons</taxon>
        <taxon>Gunneridae</taxon>
        <taxon>Pentapetalae</taxon>
        <taxon>rosids</taxon>
        <taxon>fabids</taxon>
        <taxon>Rosales</taxon>
        <taxon>Rosaceae</taxon>
        <taxon>Rosoideae</taxon>
        <taxon>Rosoideae incertae sedis</taxon>
        <taxon>Rosa</taxon>
    </lineage>
</organism>
<keyword evidence="10" id="KW-0443">Lipid metabolism</keyword>
<feature type="transmembrane region" description="Helical" evidence="14">
    <location>
        <begin position="161"/>
        <end position="180"/>
    </location>
</feature>
<dbReference type="GO" id="GO:0042761">
    <property type="term" value="P:very long-chain fatty acid biosynthetic process"/>
    <property type="evidence" value="ECO:0007669"/>
    <property type="project" value="TreeGrafter"/>
</dbReference>
<sequence length="307" mass="36089">MGRLLWVVQKPVYFLGRQWNGVDIASVFTLTAIHLLALLAPFYFTWSAFWLAVALYYVTGVGVTLSFHRNLAHKSFKLPKWLEYFFAYCAVHSLQGSPLEWVSSHRSHHQFTDTLSDPHTPLKGFWFSHIGWIFDFRKRFGSYDGRLFNVADMKKQSYYKFLHYTYPYHCIACGVVLYRIGEMPYLVWALAVRTVFFLHVTFSINSICHIWGNQVWDTGDLSKNNWLFGLLAHGEGWHNNHHAFEYSARQGFEWWQIDITWYLIRFLEIFGLATDVKLPTELQKNRKALSNKASSMEQEGRFETKVK</sequence>
<dbReference type="InterPro" id="IPR005804">
    <property type="entry name" value="FA_desaturase_dom"/>
</dbReference>
<evidence type="ECO:0000256" key="1">
    <source>
        <dbReference type="ARBA" id="ARBA00004141"/>
    </source>
</evidence>